<feature type="region of interest" description="Disordered" evidence="1">
    <location>
        <begin position="62"/>
        <end position="93"/>
    </location>
</feature>
<proteinExistence type="predicted"/>
<dbReference type="AlphaFoldDB" id="A0A375BM97"/>
<dbReference type="EMBL" id="OFSP01000013">
    <property type="protein sequence ID" value="SOY47813.1"/>
    <property type="molecule type" value="Genomic_DNA"/>
</dbReference>
<comment type="caution">
    <text evidence="2">The sequence shown here is derived from an EMBL/GenBank/DDBJ whole genome shotgun (WGS) entry which is preliminary data.</text>
</comment>
<name>A0A375BM97_9BURK</name>
<protein>
    <submittedName>
        <fullName evidence="2">Uncharacterized protein</fullName>
    </submittedName>
</protein>
<organism evidence="2">
    <name type="scientific">Cupriavidus taiwanensis</name>
    <dbReference type="NCBI Taxonomy" id="164546"/>
    <lineage>
        <taxon>Bacteria</taxon>
        <taxon>Pseudomonadati</taxon>
        <taxon>Pseudomonadota</taxon>
        <taxon>Betaproteobacteria</taxon>
        <taxon>Burkholderiales</taxon>
        <taxon>Burkholderiaceae</taxon>
        <taxon>Cupriavidus</taxon>
    </lineage>
</organism>
<accession>A0A375BM97</accession>
<dbReference type="Proteomes" id="UP000256297">
    <property type="component" value="Chromosome CBM2589_b"/>
</dbReference>
<evidence type="ECO:0000256" key="1">
    <source>
        <dbReference type="SAM" id="MobiDB-lite"/>
    </source>
</evidence>
<feature type="region of interest" description="Disordered" evidence="1">
    <location>
        <begin position="1"/>
        <end position="24"/>
    </location>
</feature>
<gene>
    <name evidence="2" type="ORF">CBM2589_B200147</name>
</gene>
<sequence>MARASGRSACPGNSRLRLCTGVRHPPRRQRTRILKKGLHAADVYRVMIAMSHIQGSGFARGARRRTWGPCGTPSQSTLNGARCKSLQASRAPA</sequence>
<evidence type="ECO:0000313" key="2">
    <source>
        <dbReference type="EMBL" id="SOY47813.1"/>
    </source>
</evidence>
<reference evidence="2" key="1">
    <citation type="submission" date="2018-01" db="EMBL/GenBank/DDBJ databases">
        <authorList>
            <person name="Clerissi C."/>
        </authorList>
    </citation>
    <scope>NUCLEOTIDE SEQUENCE</scope>
    <source>
        <strain evidence="2">Cupriavidus taiwanensis STM 3521</strain>
    </source>
</reference>